<gene>
    <name evidence="1" type="ORF">AB6A40_003319</name>
</gene>
<evidence type="ECO:0000313" key="2">
    <source>
        <dbReference type="Proteomes" id="UP001608902"/>
    </source>
</evidence>
<keyword evidence="2" id="KW-1185">Reference proteome</keyword>
<protein>
    <submittedName>
        <fullName evidence="1">Uncharacterized protein</fullName>
    </submittedName>
</protein>
<dbReference type="Proteomes" id="UP001608902">
    <property type="component" value="Unassembled WGS sequence"/>
</dbReference>
<sequence>MLFSSTEVSAWLKSSHVSCPQFPPVSLNYGAERSTLLSGPLHEWMTRNIVQKAKNRLSFEFFHGTILGHLNNKDVSDTSVNLGYAAIERSLCTCEIMWK</sequence>
<reference evidence="1 2" key="1">
    <citation type="submission" date="2024-08" db="EMBL/GenBank/DDBJ databases">
        <title>Gnathostoma spinigerum genome.</title>
        <authorList>
            <person name="Gonzalez-Bertolin B."/>
            <person name="Monzon S."/>
            <person name="Zaballos A."/>
            <person name="Jimenez P."/>
            <person name="Dekumyoy P."/>
            <person name="Varona S."/>
            <person name="Cuesta I."/>
            <person name="Sumanam S."/>
            <person name="Adisakwattana P."/>
            <person name="Gasser R.B."/>
            <person name="Hernandez-Gonzalez A."/>
            <person name="Young N.D."/>
            <person name="Perteguer M.J."/>
        </authorList>
    </citation>
    <scope>NUCLEOTIDE SEQUENCE [LARGE SCALE GENOMIC DNA]</scope>
    <source>
        <strain evidence="1">AL3</strain>
        <tissue evidence="1">Liver</tissue>
    </source>
</reference>
<comment type="caution">
    <text evidence="1">The sequence shown here is derived from an EMBL/GenBank/DDBJ whole genome shotgun (WGS) entry which is preliminary data.</text>
</comment>
<proteinExistence type="predicted"/>
<dbReference type="EMBL" id="JBGFUD010001677">
    <property type="protein sequence ID" value="MFH4976610.1"/>
    <property type="molecule type" value="Genomic_DNA"/>
</dbReference>
<name>A0ABD6E974_9BILA</name>
<accession>A0ABD6E974</accession>
<dbReference type="AlphaFoldDB" id="A0ABD6E974"/>
<organism evidence="1 2">
    <name type="scientific">Gnathostoma spinigerum</name>
    <dbReference type="NCBI Taxonomy" id="75299"/>
    <lineage>
        <taxon>Eukaryota</taxon>
        <taxon>Metazoa</taxon>
        <taxon>Ecdysozoa</taxon>
        <taxon>Nematoda</taxon>
        <taxon>Chromadorea</taxon>
        <taxon>Rhabditida</taxon>
        <taxon>Spirurina</taxon>
        <taxon>Gnathostomatomorpha</taxon>
        <taxon>Gnathostomatoidea</taxon>
        <taxon>Gnathostomatidae</taxon>
        <taxon>Gnathostoma</taxon>
    </lineage>
</organism>
<evidence type="ECO:0000313" key="1">
    <source>
        <dbReference type="EMBL" id="MFH4976610.1"/>
    </source>
</evidence>